<dbReference type="Proteomes" id="UP000223759">
    <property type="component" value="Unassembled WGS sequence"/>
</dbReference>
<keyword evidence="1" id="KW-0472">Membrane</keyword>
<organism evidence="3 4">
    <name type="scientific">Ectothiorhodosinus mongolicus</name>
    <dbReference type="NCBI Taxonomy" id="233100"/>
    <lineage>
        <taxon>Bacteria</taxon>
        <taxon>Pseudomonadati</taxon>
        <taxon>Pseudomonadota</taxon>
        <taxon>Gammaproteobacteria</taxon>
        <taxon>Chromatiales</taxon>
        <taxon>Ectothiorhodospiraceae</taxon>
        <taxon>Ectothiorhodosinus</taxon>
    </lineage>
</organism>
<protein>
    <submittedName>
        <fullName evidence="3">TadE-like protein</fullName>
    </submittedName>
</protein>
<sequence>MNKQTPQSGAAMVEFALVLIPLLLIVFGITELGRALYQQNSLVKSVHAGARYIARQPDALVVANPCTPGVTWTQVSNNARNLVVCGRTSNCNGATTTVPGMTTTEVQITTSSALITAAGENRPACIIQVAAEVPFQSVFGERLLPIGQWTGLQLRASIEERYIGE</sequence>
<dbReference type="RefSeq" id="WP_159435502.1">
    <property type="nucleotide sequence ID" value="NZ_CP023018.1"/>
</dbReference>
<dbReference type="Pfam" id="PF07811">
    <property type="entry name" value="TadE"/>
    <property type="match status" value="1"/>
</dbReference>
<keyword evidence="1" id="KW-0812">Transmembrane</keyword>
<gene>
    <name evidence="3" type="ORF">SAMN05216526_0083</name>
</gene>
<evidence type="ECO:0000256" key="1">
    <source>
        <dbReference type="SAM" id="Phobius"/>
    </source>
</evidence>
<dbReference type="EMBL" id="FTPK01000001">
    <property type="protein sequence ID" value="SIT65633.1"/>
    <property type="molecule type" value="Genomic_DNA"/>
</dbReference>
<keyword evidence="1" id="KW-1133">Transmembrane helix</keyword>
<dbReference type="InterPro" id="IPR012495">
    <property type="entry name" value="TadE-like_dom"/>
</dbReference>
<keyword evidence="4" id="KW-1185">Reference proteome</keyword>
<evidence type="ECO:0000313" key="4">
    <source>
        <dbReference type="Proteomes" id="UP000223759"/>
    </source>
</evidence>
<evidence type="ECO:0000259" key="2">
    <source>
        <dbReference type="Pfam" id="PF07811"/>
    </source>
</evidence>
<dbReference type="STRING" id="233100.SAMN05216526_0083"/>
<proteinExistence type="predicted"/>
<name>A0A1R3VPZ7_9GAMM</name>
<accession>A0A1R3VPZ7</accession>
<feature type="domain" description="TadE-like" evidence="2">
    <location>
        <begin position="9"/>
        <end position="51"/>
    </location>
</feature>
<feature type="transmembrane region" description="Helical" evidence="1">
    <location>
        <begin position="15"/>
        <end position="37"/>
    </location>
</feature>
<reference evidence="3 4" key="1">
    <citation type="submission" date="2017-01" db="EMBL/GenBank/DDBJ databases">
        <authorList>
            <person name="Mah S.A."/>
            <person name="Swanson W.J."/>
            <person name="Moy G.W."/>
            <person name="Vacquier V.D."/>
        </authorList>
    </citation>
    <scope>NUCLEOTIDE SEQUENCE [LARGE SCALE GENOMIC DNA]</scope>
    <source>
        <strain evidence="3 4">M9</strain>
    </source>
</reference>
<dbReference type="OrthoDB" id="7026216at2"/>
<dbReference type="AlphaFoldDB" id="A0A1R3VPZ7"/>
<evidence type="ECO:0000313" key="3">
    <source>
        <dbReference type="EMBL" id="SIT65633.1"/>
    </source>
</evidence>